<evidence type="ECO:0000313" key="1">
    <source>
        <dbReference type="EMBL" id="HGI87182.1"/>
    </source>
</evidence>
<dbReference type="InterPro" id="IPR004260">
    <property type="entry name" value="Pyr-dimer_DNA_glycosylase"/>
</dbReference>
<sequence length="144" mass="16625">MRLWSIHPMYLDAKGLLALWREGLLAQKVLLGLTKGYVNHPQLIRFKNTSDPILYIGTYLYYVYLEGLARGYRFNVSKIKVYNTGVQPIPVTTGQLLYEFNHLLSKLAKRSHNDYIRLKSVVKIIPHPIFKPVPGGIEAWEKVK</sequence>
<reference evidence="1" key="1">
    <citation type="journal article" date="2020" name="mSystems">
        <title>Genome- and Community-Level Interaction Insights into Carbon Utilization and Element Cycling Functions of Hydrothermarchaeota in Hydrothermal Sediment.</title>
        <authorList>
            <person name="Zhou Z."/>
            <person name="Liu Y."/>
            <person name="Xu W."/>
            <person name="Pan J."/>
            <person name="Luo Z.H."/>
            <person name="Li M."/>
        </authorList>
    </citation>
    <scope>NUCLEOTIDE SEQUENCE [LARGE SCALE GENOMIC DNA]</scope>
    <source>
        <strain evidence="1">SpSt-732</strain>
    </source>
</reference>
<name>A0A7C4FAJ2_9CREN</name>
<dbReference type="Pfam" id="PF03013">
    <property type="entry name" value="Pyr_excise"/>
    <property type="match status" value="1"/>
</dbReference>
<accession>A0A7C4FAJ2</accession>
<gene>
    <name evidence="1" type="ORF">ENV14_02115</name>
</gene>
<protein>
    <recommendedName>
        <fullName evidence="2">DNA lyase</fullName>
    </recommendedName>
</protein>
<dbReference type="EMBL" id="DTFF01000018">
    <property type="protein sequence ID" value="HGI87182.1"/>
    <property type="molecule type" value="Genomic_DNA"/>
</dbReference>
<proteinExistence type="predicted"/>
<dbReference type="AlphaFoldDB" id="A0A7C4FAJ2"/>
<organism evidence="1">
    <name type="scientific">Ignisphaera aggregans</name>
    <dbReference type="NCBI Taxonomy" id="334771"/>
    <lineage>
        <taxon>Archaea</taxon>
        <taxon>Thermoproteota</taxon>
        <taxon>Thermoprotei</taxon>
        <taxon>Desulfurococcales</taxon>
        <taxon>Desulfurococcaceae</taxon>
        <taxon>Ignisphaera</taxon>
    </lineage>
</organism>
<comment type="caution">
    <text evidence="1">The sequence shown here is derived from an EMBL/GenBank/DDBJ whole genome shotgun (WGS) entry which is preliminary data.</text>
</comment>
<evidence type="ECO:0008006" key="2">
    <source>
        <dbReference type="Google" id="ProtNLM"/>
    </source>
</evidence>